<dbReference type="OrthoDB" id="339796at2157"/>
<dbReference type="RefSeq" id="WP_008527960.1">
    <property type="nucleotide sequence ID" value="NC_021921.1"/>
</dbReference>
<keyword evidence="5" id="KW-1185">Reference proteome</keyword>
<evidence type="ECO:0000313" key="4">
    <source>
        <dbReference type="Proteomes" id="UP000003861"/>
    </source>
</evidence>
<dbReference type="eggNOG" id="arCOG04607">
    <property type="taxonomic scope" value="Archaea"/>
</dbReference>
<feature type="region of interest" description="Disordered" evidence="1">
    <location>
        <begin position="292"/>
        <end position="315"/>
    </location>
</feature>
<organism evidence="3 4">
    <name type="scientific">Halorhabdus tiamatea SARL4B</name>
    <dbReference type="NCBI Taxonomy" id="1033806"/>
    <lineage>
        <taxon>Archaea</taxon>
        <taxon>Methanobacteriati</taxon>
        <taxon>Methanobacteriota</taxon>
        <taxon>Stenosarchaea group</taxon>
        <taxon>Halobacteria</taxon>
        <taxon>Halobacteriales</taxon>
        <taxon>Haloarculaceae</taxon>
        <taxon>Halorhabdus</taxon>
    </lineage>
</organism>
<dbReference type="NCBIfam" id="TIGR03624">
    <property type="entry name" value="putative hydrolase"/>
    <property type="match status" value="2"/>
</dbReference>
<dbReference type="Proteomes" id="UP000003861">
    <property type="component" value="Unassembled WGS sequence"/>
</dbReference>
<dbReference type="EMBL" id="AFNT02000006">
    <property type="protein sequence ID" value="ERJ07116.1"/>
    <property type="molecule type" value="Genomic_DNA"/>
</dbReference>
<evidence type="ECO:0000313" key="3">
    <source>
        <dbReference type="EMBL" id="ERJ07116.1"/>
    </source>
</evidence>
<dbReference type="InterPro" id="IPR042271">
    <property type="entry name" value="Zinicin_2_N"/>
</dbReference>
<protein>
    <recommendedName>
        <fullName evidence="6">Zinc-dependent metalloprotease</fullName>
    </recommendedName>
</protein>
<sequence length="315" mass="34253">MNLFDGVQAITNASGTGPIDWDAAAEAATAATDPGSLTLSAEEREAYAADVRAAREAVGTAAAVDVELPDSVRIFDRHHWIEANVGTFERVMGPVETRTDTIPGIARTLNTGTMAVTLGFLGRNVLGQYDPVLLAEDPHELYFVHPNIVAVADELGVPLARFRRWIAFHEVTHAAEFGAAPWLPEYLESRLEGAVANLADGTLDQEAFRDLDAAMTAVEGYAELLMDEAFDRPYADLRDALDRRRQNRGPIADAIGRLLGLGLKRRQYERGKAFFEAVAAERGIEGAGAVWEAPTNLPTGDELDTPTEWLDRVDP</sequence>
<reference evidence="3 4" key="2">
    <citation type="journal article" date="2013" name="PLoS ONE">
        <title>INDIGO - INtegrated Data Warehouse of MIcrobial GenOmes with Examples from the Red Sea Extremophiles.</title>
        <authorList>
            <person name="Alam I."/>
            <person name="Antunes A."/>
            <person name="Kamau A.A."/>
            <person name="Ba Alawi W."/>
            <person name="Kalkatawi M."/>
            <person name="Stingl U."/>
            <person name="Bajic V.B."/>
        </authorList>
    </citation>
    <scope>NUCLEOTIDE SEQUENCE [LARGE SCALE GENOMIC DNA]</scope>
    <source>
        <strain evidence="3 4">SARL4B</strain>
    </source>
</reference>
<dbReference type="KEGG" id="hti:HTIA_0593"/>
<reference evidence="2 5" key="3">
    <citation type="journal article" date="2014" name="Environ. Microbiol.">
        <title>Halorhabdus tiamatea: proteogenomics and glycosidase activity measurements identify the first cultivated euryarchaeon from a deep-sea anoxic brine lake as potential polysaccharide degrader.</title>
        <authorList>
            <person name="Werner J."/>
            <person name="Ferrer M."/>
            <person name="Michel G."/>
            <person name="Mann A.J."/>
            <person name="Huang S."/>
            <person name="Juarez S."/>
            <person name="Ciordia S."/>
            <person name="Albar J.P."/>
            <person name="Alcaide M."/>
            <person name="La Cono V."/>
            <person name="Yakimov M.M."/>
            <person name="Antunes A."/>
            <person name="Taborda M."/>
            <person name="Da Costa M.S."/>
            <person name="Amann R.I."/>
            <person name="Gloeckner F.O."/>
            <person name="Golyshina O.V."/>
            <person name="Golyshin P.N."/>
            <person name="Teeling H."/>
        </authorList>
    </citation>
    <scope>NUCLEOTIDE SEQUENCE [LARGE SCALE GENOMIC DNA]</scope>
    <source>
        <strain evidence="5">SARL4B</strain>
        <strain evidence="2">Type strain: SARL4B</strain>
    </source>
</reference>
<dbReference type="AlphaFoldDB" id="F7PP89"/>
<dbReference type="PATRIC" id="fig|1033806.12.peg.588"/>
<dbReference type="PANTHER" id="PTHR39420">
    <property type="match status" value="1"/>
</dbReference>
<evidence type="ECO:0000313" key="5">
    <source>
        <dbReference type="Proteomes" id="UP000015381"/>
    </source>
</evidence>
<dbReference type="GeneID" id="23798074"/>
<evidence type="ECO:0000313" key="2">
    <source>
        <dbReference type="EMBL" id="CCQ32737.1"/>
    </source>
</evidence>
<accession>F7PP89</accession>
<dbReference type="STRING" id="1033806.HTIA_0593"/>
<dbReference type="NCBIfam" id="TIGR03883">
    <property type="entry name" value="DUF2342_F420"/>
    <property type="match status" value="1"/>
</dbReference>
<dbReference type="Proteomes" id="UP000015381">
    <property type="component" value="Chromosome I"/>
</dbReference>
<name>F7PP89_9EURY</name>
<dbReference type="InterPro" id="IPR022454">
    <property type="entry name" value="CHP03883_F420-assoc"/>
</dbReference>
<dbReference type="EMBL" id="HF571520">
    <property type="protein sequence ID" value="CCQ32737.1"/>
    <property type="molecule type" value="Genomic_DNA"/>
</dbReference>
<dbReference type="Pfam" id="PF10103">
    <property type="entry name" value="Zincin_2"/>
    <property type="match status" value="2"/>
</dbReference>
<dbReference type="HOGENOM" id="CLU_059556_0_0_2"/>
<reference evidence="3 4" key="1">
    <citation type="journal article" date="2011" name="J. Bacteriol.">
        <title>Genome sequence of Halorhabdus tiamatea, the first archaeon isolated from a deep-sea anoxic brine lake.</title>
        <authorList>
            <person name="Antunes A."/>
            <person name="Alam I."/>
            <person name="Bajic V.B."/>
            <person name="Stingl U."/>
        </authorList>
    </citation>
    <scope>NUCLEOTIDE SEQUENCE [LARGE SCALE GENOMIC DNA]</scope>
    <source>
        <strain evidence="3 4">SARL4B</strain>
    </source>
</reference>
<evidence type="ECO:0008006" key="6">
    <source>
        <dbReference type="Google" id="ProtNLM"/>
    </source>
</evidence>
<dbReference type="SUPFAM" id="SSF55486">
    <property type="entry name" value="Metalloproteases ('zincins'), catalytic domain"/>
    <property type="match status" value="1"/>
</dbReference>
<gene>
    <name evidence="3" type="ORF">HLRTI_000710</name>
    <name evidence="2" type="ORF">HTIA_0593</name>
</gene>
<dbReference type="PANTHER" id="PTHR39420:SF1">
    <property type="entry name" value="HYDROLASE"/>
    <property type="match status" value="1"/>
</dbReference>
<dbReference type="Gene3D" id="1.20.150.30">
    <property type="entry name" value="Zincin-like metallopeptidase, N-terminal domain"/>
    <property type="match status" value="1"/>
</dbReference>
<dbReference type="InterPro" id="IPR018766">
    <property type="entry name" value="Zinicin_2"/>
</dbReference>
<proteinExistence type="predicted"/>
<evidence type="ECO:0000256" key="1">
    <source>
        <dbReference type="SAM" id="MobiDB-lite"/>
    </source>
</evidence>